<protein>
    <submittedName>
        <fullName evidence="1">Uncharacterized protein</fullName>
    </submittedName>
</protein>
<dbReference type="AlphaFoldDB" id="A0A1T5BYG9"/>
<name>A0A1T5BYG9_9SPHN</name>
<dbReference type="Proteomes" id="UP000190044">
    <property type="component" value="Unassembled WGS sequence"/>
</dbReference>
<evidence type="ECO:0000313" key="1">
    <source>
        <dbReference type="EMBL" id="SKB52432.1"/>
    </source>
</evidence>
<evidence type="ECO:0000313" key="2">
    <source>
        <dbReference type="Proteomes" id="UP000190044"/>
    </source>
</evidence>
<organism evidence="1 2">
    <name type="scientific">Sphingopyxis flava</name>
    <dbReference type="NCBI Taxonomy" id="1507287"/>
    <lineage>
        <taxon>Bacteria</taxon>
        <taxon>Pseudomonadati</taxon>
        <taxon>Pseudomonadota</taxon>
        <taxon>Alphaproteobacteria</taxon>
        <taxon>Sphingomonadales</taxon>
        <taxon>Sphingomonadaceae</taxon>
        <taxon>Sphingopyxis</taxon>
    </lineage>
</organism>
<dbReference type="EMBL" id="FUYP01000008">
    <property type="protein sequence ID" value="SKB52432.1"/>
    <property type="molecule type" value="Genomic_DNA"/>
</dbReference>
<proteinExistence type="predicted"/>
<keyword evidence="2" id="KW-1185">Reference proteome</keyword>
<sequence length="58" mass="5877">MVTAAALPGSNLCRCGTKRRGRAGAVNLPSSAANQFGPSAAVSYADGRMRARGLEIVA</sequence>
<accession>A0A1T5BYG9</accession>
<reference evidence="2" key="1">
    <citation type="submission" date="2017-02" db="EMBL/GenBank/DDBJ databases">
        <authorList>
            <person name="Varghese N."/>
            <person name="Submissions S."/>
        </authorList>
    </citation>
    <scope>NUCLEOTIDE SEQUENCE [LARGE SCALE GENOMIC DNA]</scope>
    <source>
        <strain evidence="2">R11H</strain>
    </source>
</reference>
<gene>
    <name evidence="1" type="ORF">SAMN06295937_100826</name>
</gene>